<accession>A0ABD1EYJ0</accession>
<dbReference type="GO" id="GO:0016020">
    <property type="term" value="C:membrane"/>
    <property type="evidence" value="ECO:0007669"/>
    <property type="project" value="UniProtKB-SubCell"/>
</dbReference>
<dbReference type="Proteomes" id="UP001566132">
    <property type="component" value="Unassembled WGS sequence"/>
</dbReference>
<evidence type="ECO:0000256" key="3">
    <source>
        <dbReference type="ARBA" id="ARBA00022448"/>
    </source>
</evidence>
<evidence type="ECO:0000313" key="14">
    <source>
        <dbReference type="EMBL" id="KAL1502784.1"/>
    </source>
</evidence>
<keyword evidence="11 12" id="KW-0407">Ion channel</keyword>
<dbReference type="PANTHER" id="PTHR11690">
    <property type="entry name" value="AMILORIDE-SENSITIVE SODIUM CHANNEL-RELATED"/>
    <property type="match status" value="1"/>
</dbReference>
<keyword evidence="3 12" id="KW-0813">Transport</keyword>
<evidence type="ECO:0000256" key="1">
    <source>
        <dbReference type="ARBA" id="ARBA00004141"/>
    </source>
</evidence>
<keyword evidence="7" id="KW-0915">Sodium</keyword>
<organism evidence="14 15">
    <name type="scientific">Hypothenemus hampei</name>
    <name type="common">Coffee berry borer</name>
    <dbReference type="NCBI Taxonomy" id="57062"/>
    <lineage>
        <taxon>Eukaryota</taxon>
        <taxon>Metazoa</taxon>
        <taxon>Ecdysozoa</taxon>
        <taxon>Arthropoda</taxon>
        <taxon>Hexapoda</taxon>
        <taxon>Insecta</taxon>
        <taxon>Pterygota</taxon>
        <taxon>Neoptera</taxon>
        <taxon>Endopterygota</taxon>
        <taxon>Coleoptera</taxon>
        <taxon>Polyphaga</taxon>
        <taxon>Cucujiformia</taxon>
        <taxon>Curculionidae</taxon>
        <taxon>Scolytinae</taxon>
        <taxon>Hypothenemus</taxon>
    </lineage>
</organism>
<comment type="caution">
    <text evidence="14">The sequence shown here is derived from an EMBL/GenBank/DDBJ whole genome shotgun (WGS) entry which is preliminary data.</text>
</comment>
<dbReference type="PANTHER" id="PTHR11690:SF288">
    <property type="entry name" value="AMILORIDE-SENSITIVE NA+ CHANNEL-RELATED"/>
    <property type="match status" value="1"/>
</dbReference>
<dbReference type="EMBL" id="JBDJPC010000005">
    <property type="protein sequence ID" value="KAL1502784.1"/>
    <property type="molecule type" value="Genomic_DNA"/>
</dbReference>
<keyword evidence="8 12" id="KW-0406">Ion transport</keyword>
<evidence type="ECO:0000256" key="9">
    <source>
        <dbReference type="ARBA" id="ARBA00023136"/>
    </source>
</evidence>
<dbReference type="Pfam" id="PF00858">
    <property type="entry name" value="ASC"/>
    <property type="match status" value="2"/>
</dbReference>
<name>A0ABD1EYJ0_HYPHA</name>
<feature type="transmembrane region" description="Helical" evidence="13">
    <location>
        <begin position="56"/>
        <end position="76"/>
    </location>
</feature>
<evidence type="ECO:0000256" key="10">
    <source>
        <dbReference type="ARBA" id="ARBA00023201"/>
    </source>
</evidence>
<dbReference type="Gene3D" id="2.60.470.10">
    <property type="entry name" value="Acid-sensing ion channels like domains"/>
    <property type="match status" value="1"/>
</dbReference>
<comment type="subcellular location">
    <subcellularLocation>
        <location evidence="1">Membrane</location>
        <topology evidence="1">Multi-pass membrane protein</topology>
    </subcellularLocation>
</comment>
<reference evidence="14 15" key="1">
    <citation type="submission" date="2024-05" db="EMBL/GenBank/DDBJ databases">
        <title>Genetic variation in Jamaican populations of the coffee berry borer (Hypothenemus hampei).</title>
        <authorList>
            <person name="Errbii M."/>
            <person name="Myrie A."/>
        </authorList>
    </citation>
    <scope>NUCLEOTIDE SEQUENCE [LARGE SCALE GENOMIC DNA]</scope>
    <source>
        <strain evidence="14">JA-Hopewell-2020-01-JO</strain>
        <tissue evidence="14">Whole body</tissue>
    </source>
</reference>
<keyword evidence="9 13" id="KW-0472">Membrane</keyword>
<evidence type="ECO:0000256" key="6">
    <source>
        <dbReference type="ARBA" id="ARBA00022989"/>
    </source>
</evidence>
<feature type="transmembrane region" description="Helical" evidence="13">
    <location>
        <begin position="391"/>
        <end position="417"/>
    </location>
</feature>
<evidence type="ECO:0000256" key="5">
    <source>
        <dbReference type="ARBA" id="ARBA00022692"/>
    </source>
</evidence>
<evidence type="ECO:0000256" key="2">
    <source>
        <dbReference type="ARBA" id="ARBA00007193"/>
    </source>
</evidence>
<evidence type="ECO:0000256" key="4">
    <source>
        <dbReference type="ARBA" id="ARBA00022461"/>
    </source>
</evidence>
<keyword evidence="10 12" id="KW-0739">Sodium transport</keyword>
<proteinExistence type="inferred from homology"/>
<comment type="similarity">
    <text evidence="2 12">Belongs to the amiloride-sensitive sodium channel (TC 1.A.6) family.</text>
</comment>
<keyword evidence="6 13" id="KW-1133">Transmembrane helix</keyword>
<dbReference type="InterPro" id="IPR001873">
    <property type="entry name" value="ENaC"/>
</dbReference>
<dbReference type="Gene3D" id="1.10.287.770">
    <property type="entry name" value="YojJ-like"/>
    <property type="match status" value="1"/>
</dbReference>
<evidence type="ECO:0000256" key="8">
    <source>
        <dbReference type="ARBA" id="ARBA00023065"/>
    </source>
</evidence>
<evidence type="ECO:0000313" key="15">
    <source>
        <dbReference type="Proteomes" id="UP001566132"/>
    </source>
</evidence>
<evidence type="ECO:0000256" key="11">
    <source>
        <dbReference type="ARBA" id="ARBA00023303"/>
    </source>
</evidence>
<dbReference type="GO" id="GO:0005272">
    <property type="term" value="F:sodium channel activity"/>
    <property type="evidence" value="ECO:0007669"/>
    <property type="project" value="UniProtKB-KW"/>
</dbReference>
<evidence type="ECO:0000256" key="13">
    <source>
        <dbReference type="SAM" id="Phobius"/>
    </source>
</evidence>
<keyword evidence="15" id="KW-1185">Reference proteome</keyword>
<keyword evidence="5 12" id="KW-0812">Transmembrane</keyword>
<keyword evidence="4 12" id="KW-0894">Sodium channel</keyword>
<dbReference type="AlphaFoldDB" id="A0ABD1EYJ0"/>
<protein>
    <submittedName>
        <fullName evidence="14">Uncharacterized protein</fullName>
    </submittedName>
</protein>
<gene>
    <name evidence="14" type="ORF">ABEB36_007881</name>
</gene>
<evidence type="ECO:0000256" key="12">
    <source>
        <dbReference type="RuleBase" id="RU000679"/>
    </source>
</evidence>
<sequence>MKPLQLLQRCHAQLKMPSKKPFFKSARKYFREYCDLSTIHGLKYVGGNRTTAERGWWLIVLLLSLTCCSYLIYLIYDKWQSNPIIIGLANEDQHTCRWRNQYFDCRELFDIILTDDGACFSFNLLSPKRIYKDNNYFFDRINSEGSSNWSLNRGYSQDIGRGTYPRNVSFSGATNGLDVDLYVNNDFNDPFCRPFWTLQGFKVILHTPSSVPRLSQEHLYLPISKLLIGAIKPIVINTSEKVKNFSPEKRNCYFENESPLKYFRNYTQNNCELDCLARYTLYWCDCVAFYMPMDNITAICGSVDQGCMQEAEEKMLKNELIIKQNHTDNEKPPQCPCLPCCSDLNYEVETSSIKYDTEEPGNRSHSKLVIYFKGNHFMASNRPELYGITDFIGNFGGLLGLFTGFSILSFMEIIYFLTVRILYNIRLYGQWSGKIDEESNS</sequence>
<evidence type="ECO:0000256" key="7">
    <source>
        <dbReference type="ARBA" id="ARBA00023053"/>
    </source>
</evidence>